<dbReference type="eggNOG" id="ENOG503312S">
    <property type="taxonomic scope" value="Bacteria"/>
</dbReference>
<dbReference type="InterPro" id="IPR005537">
    <property type="entry name" value="RAMP_III_fam"/>
</dbReference>
<gene>
    <name evidence="4" type="ordered locus">MLP_11320</name>
</gene>
<dbReference type="KEGG" id="mph:MLP_11320"/>
<keyword evidence="1" id="KW-0051">Antiviral defense</keyword>
<protein>
    <recommendedName>
        <fullName evidence="3">CRISPR type III-associated protein domain-containing protein</fullName>
    </recommendedName>
</protein>
<accession>F5XNN2</accession>
<evidence type="ECO:0000313" key="4">
    <source>
        <dbReference type="EMBL" id="BAK34146.1"/>
    </source>
</evidence>
<evidence type="ECO:0000259" key="3">
    <source>
        <dbReference type="Pfam" id="PF03787"/>
    </source>
</evidence>
<dbReference type="CDD" id="cd09726">
    <property type="entry name" value="RAMP_I_III"/>
    <property type="match status" value="1"/>
</dbReference>
<evidence type="ECO:0000256" key="2">
    <source>
        <dbReference type="ARBA" id="ARBA00093789"/>
    </source>
</evidence>
<name>F5XNN2_MICPN</name>
<dbReference type="RefSeq" id="WP_013862029.1">
    <property type="nucleotide sequence ID" value="NC_015635.1"/>
</dbReference>
<dbReference type="HOGENOM" id="CLU_124974_0_0_11"/>
<dbReference type="STRING" id="1032480.MLP_11320"/>
<sequence length="183" mass="19772">MRSEAVEFTVTFLGPFAVATGTASGGLDHRVDLATPLPSSSLKGLMRHEAGVALGAPARWVDRIFGDGHGNPAAWRWTDAKLVDTAKTSLWSRVKLDEGGRSEERLLTVGEQIWADSAIFSVVPAGETKFADQVLLRAAARHISSLGHQRRRGFGWVSVTDGLPWTDQDSHTLLEEMAKGGPQ</sequence>
<dbReference type="GO" id="GO:0051607">
    <property type="term" value="P:defense response to virus"/>
    <property type="evidence" value="ECO:0007669"/>
    <property type="project" value="UniProtKB-KW"/>
</dbReference>
<organism evidence="4 5">
    <name type="scientific">Microlunatus phosphovorus (strain ATCC 700054 / DSM 10555 / JCM 9379 / NBRC 101784 / NCIMB 13414 / VKM Ac-1990 / NM-1)</name>
    <dbReference type="NCBI Taxonomy" id="1032480"/>
    <lineage>
        <taxon>Bacteria</taxon>
        <taxon>Bacillati</taxon>
        <taxon>Actinomycetota</taxon>
        <taxon>Actinomycetes</taxon>
        <taxon>Propionibacteriales</taxon>
        <taxon>Propionibacteriaceae</taxon>
        <taxon>Microlunatus</taxon>
    </lineage>
</organism>
<reference evidence="4 5" key="1">
    <citation type="submission" date="2011-05" db="EMBL/GenBank/DDBJ databases">
        <title>Whole genome sequence of Microlunatus phosphovorus NM-1.</title>
        <authorList>
            <person name="Hosoyama A."/>
            <person name="Sasaki K."/>
            <person name="Harada T."/>
            <person name="Igarashi R."/>
            <person name="Kawakoshi A."/>
            <person name="Sasagawa M."/>
            <person name="Fukada J."/>
            <person name="Nakamura S."/>
            <person name="Katano Y."/>
            <person name="Hanada S."/>
            <person name="Kamagata Y."/>
            <person name="Nakamura N."/>
            <person name="Yamazaki S."/>
            <person name="Fujita N."/>
        </authorList>
    </citation>
    <scope>NUCLEOTIDE SEQUENCE [LARGE SCALE GENOMIC DNA]</scope>
    <source>
        <strain evidence="5">ATCC 700054 / DSM 10555 / JCM 9379 / NBRC 101784 / NCIMB 13414 / VKM Ac-1990 / NM-1</strain>
    </source>
</reference>
<evidence type="ECO:0000313" key="5">
    <source>
        <dbReference type="Proteomes" id="UP000007947"/>
    </source>
</evidence>
<dbReference type="EMBL" id="AP012204">
    <property type="protein sequence ID" value="BAK34146.1"/>
    <property type="molecule type" value="Genomic_DNA"/>
</dbReference>
<dbReference type="Proteomes" id="UP000007947">
    <property type="component" value="Chromosome"/>
</dbReference>
<proteinExistence type="predicted"/>
<evidence type="ECO:0000256" key="1">
    <source>
        <dbReference type="ARBA" id="ARBA00023118"/>
    </source>
</evidence>
<feature type="domain" description="CRISPR type III-associated protein" evidence="3">
    <location>
        <begin position="35"/>
        <end position="158"/>
    </location>
</feature>
<dbReference type="AlphaFoldDB" id="F5XNN2"/>
<keyword evidence="5" id="KW-1185">Reference proteome</keyword>
<dbReference type="OrthoDB" id="3685611at2"/>
<dbReference type="Pfam" id="PF03787">
    <property type="entry name" value="RAMPs"/>
    <property type="match status" value="1"/>
</dbReference>
<comment type="subunit">
    <text evidence="2">Part of the Csm effector complex that includes Cas10, Csm2, Csm3, Csm4 and Csm5.</text>
</comment>